<dbReference type="Pfam" id="PF17469">
    <property type="entry name" value="GP68"/>
    <property type="match status" value="1"/>
</dbReference>
<evidence type="ECO:0000259" key="1">
    <source>
        <dbReference type="Pfam" id="PF17469"/>
    </source>
</evidence>
<evidence type="ECO:0000313" key="2">
    <source>
        <dbReference type="EMBL" id="QDH93025.1"/>
    </source>
</evidence>
<sequence>MTTKTPDDLNPNDPLLKADDAPHETAAVMRMHRAGFTPTETRRTLKYSGIGTRLQRELEQAIESESVAHRAGREIHDDGLTIKQAREYLAEVEK</sequence>
<dbReference type="Proteomes" id="UP000317263">
    <property type="component" value="Segment"/>
</dbReference>
<gene>
    <name evidence="2" type="primary">79</name>
    <name evidence="2" type="ORF">SEA_STEPHIG9_79</name>
</gene>
<proteinExistence type="predicted"/>
<organism evidence="2 3">
    <name type="scientific">Mycobacterium phage Stephig9</name>
    <dbReference type="NCBI Taxonomy" id="2591224"/>
    <lineage>
        <taxon>Viruses</taxon>
        <taxon>Duplodnaviria</taxon>
        <taxon>Heunggongvirae</taxon>
        <taxon>Uroviricota</taxon>
        <taxon>Caudoviricetes</taxon>
        <taxon>Fromanvirus</taxon>
        <taxon>Fromanvirus astro</taxon>
    </lineage>
</organism>
<protein>
    <recommendedName>
        <fullName evidence="1">Gp68-like predicted RNA polymerase component domain-containing protein</fullName>
    </recommendedName>
</protein>
<dbReference type="InterPro" id="IPR035343">
    <property type="entry name" value="Gp68"/>
</dbReference>
<accession>A0A514DHF0</accession>
<feature type="domain" description="Gp68-like predicted RNA polymerase component" evidence="1">
    <location>
        <begin position="10"/>
        <end position="82"/>
    </location>
</feature>
<evidence type="ECO:0000313" key="3">
    <source>
        <dbReference type="Proteomes" id="UP000317263"/>
    </source>
</evidence>
<name>A0A514DHF0_9CAUD</name>
<reference evidence="2 3" key="1">
    <citation type="submission" date="2019-05" db="EMBL/GenBank/DDBJ databases">
        <authorList>
            <person name="Chung H.-M."/>
            <person name="Dalia R."/>
            <person name="Diaz J."/>
            <person name="Khakhina S."/>
            <person name="Lee-Soety J.Y."/>
            <person name="Lindberg H.M."/>
            <person name="Pape-Zambito D.A."/>
            <person name="Sunnen C.N."/>
            <person name="Garlena R.A."/>
            <person name="Russell D.A."/>
            <person name="Pope W.H."/>
            <person name="Jacobs-Sera D."/>
            <person name="Hatfull G.F."/>
        </authorList>
    </citation>
    <scope>NUCLEOTIDE SEQUENCE [LARGE SCALE GENOMIC DNA]</scope>
</reference>
<dbReference type="EMBL" id="MK937605">
    <property type="protein sequence ID" value="QDH93025.1"/>
    <property type="molecule type" value="Genomic_DNA"/>
</dbReference>